<accession>A0A1I3QEA7</accession>
<dbReference type="PANTHER" id="PTHR43673">
    <property type="entry name" value="NAD(P)H NITROREDUCTASE YDGI-RELATED"/>
    <property type="match status" value="1"/>
</dbReference>
<dbReference type="Gene3D" id="2.20.180.10">
    <property type="entry name" value="putative fmn-dependent nitroreductase like domains"/>
    <property type="match status" value="1"/>
</dbReference>
<protein>
    <submittedName>
        <fullName evidence="7">Nitroreductase</fullName>
    </submittedName>
</protein>
<keyword evidence="5" id="KW-0560">Oxidoreductase</keyword>
<dbReference type="OrthoDB" id="9804207at2"/>
<dbReference type="STRING" id="52560.SAMN04488082_102289"/>
<sequence>MLKDLTRKSRSYRRFDNSVAIPMATLEDLVDLAGICPSAGNKQPLRFILSTSPQDNEVIFDCLKWAAYLKDWDGPTPSERPSAYIVMLNTAKDWDFAKFDLGIMAQTMMLGAVEKGLGGCMVGAIDRDRLRAHLSLPPELEISLVLALGKPAEDVRIVDMPADGSVKYYRDEAGVHYVPKRGSGELVLQKLEK</sequence>
<dbReference type="InterPro" id="IPR023312">
    <property type="entry name" value="Put_nitroreductase_C_bac"/>
</dbReference>
<evidence type="ECO:0000256" key="3">
    <source>
        <dbReference type="ARBA" id="ARBA00022630"/>
    </source>
</evidence>
<evidence type="ECO:0000256" key="5">
    <source>
        <dbReference type="ARBA" id="ARBA00023002"/>
    </source>
</evidence>
<name>A0A1I3QEA7_9BACT</name>
<evidence type="ECO:0000313" key="8">
    <source>
        <dbReference type="Proteomes" id="UP000198635"/>
    </source>
</evidence>
<dbReference type="PANTHER" id="PTHR43673:SF2">
    <property type="entry name" value="NITROREDUCTASE"/>
    <property type="match status" value="1"/>
</dbReference>
<evidence type="ECO:0000256" key="4">
    <source>
        <dbReference type="ARBA" id="ARBA00022643"/>
    </source>
</evidence>
<dbReference type="Gene3D" id="3.40.109.10">
    <property type="entry name" value="NADH Oxidase"/>
    <property type="match status" value="1"/>
</dbReference>
<keyword evidence="8" id="KW-1185">Reference proteome</keyword>
<evidence type="ECO:0000259" key="6">
    <source>
        <dbReference type="Pfam" id="PF00881"/>
    </source>
</evidence>
<comment type="similarity">
    <text evidence="2">Belongs to the nitroreductase family.</text>
</comment>
<dbReference type="EMBL" id="FORX01000002">
    <property type="protein sequence ID" value="SFJ31647.1"/>
    <property type="molecule type" value="Genomic_DNA"/>
</dbReference>
<dbReference type="RefSeq" id="WP_092372748.1">
    <property type="nucleotide sequence ID" value="NZ_FORX01000002.1"/>
</dbReference>
<organism evidence="7 8">
    <name type="scientific">Desulfomicrobium apsheronum</name>
    <dbReference type="NCBI Taxonomy" id="52560"/>
    <lineage>
        <taxon>Bacteria</taxon>
        <taxon>Pseudomonadati</taxon>
        <taxon>Thermodesulfobacteriota</taxon>
        <taxon>Desulfovibrionia</taxon>
        <taxon>Desulfovibrionales</taxon>
        <taxon>Desulfomicrobiaceae</taxon>
        <taxon>Desulfomicrobium</taxon>
    </lineage>
</organism>
<dbReference type="AlphaFoldDB" id="A0A1I3QEA7"/>
<evidence type="ECO:0000256" key="1">
    <source>
        <dbReference type="ARBA" id="ARBA00001917"/>
    </source>
</evidence>
<feature type="domain" description="Nitroreductase" evidence="6">
    <location>
        <begin position="9"/>
        <end position="150"/>
    </location>
</feature>
<dbReference type="InterPro" id="IPR000415">
    <property type="entry name" value="Nitroreductase-like"/>
</dbReference>
<dbReference type="GO" id="GO:0016491">
    <property type="term" value="F:oxidoreductase activity"/>
    <property type="evidence" value="ECO:0007669"/>
    <property type="project" value="UniProtKB-KW"/>
</dbReference>
<keyword evidence="3" id="KW-0285">Flavoprotein</keyword>
<comment type="cofactor">
    <cofactor evidence="1">
        <name>FMN</name>
        <dbReference type="ChEBI" id="CHEBI:58210"/>
    </cofactor>
</comment>
<dbReference type="CDD" id="cd02062">
    <property type="entry name" value="Nitro_FMN_reductase"/>
    <property type="match status" value="1"/>
</dbReference>
<evidence type="ECO:0000256" key="2">
    <source>
        <dbReference type="ARBA" id="ARBA00007118"/>
    </source>
</evidence>
<evidence type="ECO:0000313" key="7">
    <source>
        <dbReference type="EMBL" id="SFJ31647.1"/>
    </source>
</evidence>
<dbReference type="Pfam" id="PF00881">
    <property type="entry name" value="Nitroreductase"/>
    <property type="match status" value="1"/>
</dbReference>
<reference evidence="8" key="1">
    <citation type="submission" date="2016-10" db="EMBL/GenBank/DDBJ databases">
        <authorList>
            <person name="Varghese N."/>
            <person name="Submissions S."/>
        </authorList>
    </citation>
    <scope>NUCLEOTIDE SEQUENCE [LARGE SCALE GENOMIC DNA]</scope>
    <source>
        <strain evidence="8">DSM 5918</strain>
    </source>
</reference>
<keyword evidence="4" id="KW-0288">FMN</keyword>
<dbReference type="Proteomes" id="UP000198635">
    <property type="component" value="Unassembled WGS sequence"/>
</dbReference>
<dbReference type="InterPro" id="IPR029479">
    <property type="entry name" value="Nitroreductase"/>
</dbReference>
<dbReference type="SUPFAM" id="SSF55469">
    <property type="entry name" value="FMN-dependent nitroreductase-like"/>
    <property type="match status" value="1"/>
</dbReference>
<gene>
    <name evidence="7" type="ORF">SAMN04488082_102289</name>
</gene>
<proteinExistence type="inferred from homology"/>